<feature type="compositionally biased region" description="Basic residues" evidence="12">
    <location>
        <begin position="554"/>
        <end position="563"/>
    </location>
</feature>
<evidence type="ECO:0000256" key="10">
    <source>
        <dbReference type="ARBA" id="ARBA00048679"/>
    </source>
</evidence>
<feature type="region of interest" description="Disordered" evidence="12">
    <location>
        <begin position="526"/>
        <end position="580"/>
    </location>
</feature>
<keyword evidence="4 15" id="KW-0723">Serine/threonine-protein kinase</keyword>
<dbReference type="CDD" id="cd00180">
    <property type="entry name" value="PKc"/>
    <property type="match status" value="1"/>
</dbReference>
<dbReference type="Pfam" id="PF00069">
    <property type="entry name" value="Pkinase"/>
    <property type="match status" value="1"/>
</dbReference>
<dbReference type="SUPFAM" id="SSF56112">
    <property type="entry name" value="Protein kinase-like (PK-like)"/>
    <property type="match status" value="1"/>
</dbReference>
<keyword evidence="8 11" id="KW-0067">ATP-binding</keyword>
<protein>
    <recommendedName>
        <fullName evidence="3">non-specific serine/threonine protein kinase</fullName>
        <ecNumber evidence="3">2.7.11.1</ecNumber>
    </recommendedName>
</protein>
<dbReference type="SUPFAM" id="SSF49879">
    <property type="entry name" value="SMAD/FHA domain"/>
    <property type="match status" value="1"/>
</dbReference>
<feature type="binding site" evidence="11">
    <location>
        <position position="241"/>
    </location>
    <ligand>
        <name>ATP</name>
        <dbReference type="ChEBI" id="CHEBI:30616"/>
    </ligand>
</feature>
<dbReference type="InterPro" id="IPR011009">
    <property type="entry name" value="Kinase-like_dom_sf"/>
</dbReference>
<feature type="domain" description="Protein kinase" evidence="14">
    <location>
        <begin position="212"/>
        <end position="480"/>
    </location>
</feature>
<dbReference type="EMBL" id="PDNA01000046">
    <property type="protein sequence ID" value="PGH19522.1"/>
    <property type="molecule type" value="Genomic_DNA"/>
</dbReference>
<keyword evidence="16" id="KW-1185">Reference proteome</keyword>
<dbReference type="EC" id="2.7.11.1" evidence="3"/>
<comment type="catalytic activity">
    <reaction evidence="9">
        <text>L-threonyl-[protein] + ATP = O-phospho-L-threonyl-[protein] + ADP + H(+)</text>
        <dbReference type="Rhea" id="RHEA:46608"/>
        <dbReference type="Rhea" id="RHEA-COMP:11060"/>
        <dbReference type="Rhea" id="RHEA-COMP:11605"/>
        <dbReference type="ChEBI" id="CHEBI:15378"/>
        <dbReference type="ChEBI" id="CHEBI:30013"/>
        <dbReference type="ChEBI" id="CHEBI:30616"/>
        <dbReference type="ChEBI" id="CHEBI:61977"/>
        <dbReference type="ChEBI" id="CHEBI:456216"/>
        <dbReference type="EC" id="2.7.11.1"/>
    </reaction>
</comment>
<evidence type="ECO:0000256" key="3">
    <source>
        <dbReference type="ARBA" id="ARBA00012513"/>
    </source>
</evidence>
<evidence type="ECO:0000256" key="11">
    <source>
        <dbReference type="PROSITE-ProRule" id="PRU10141"/>
    </source>
</evidence>
<name>A0A2B7YF66_POLH7</name>
<dbReference type="SMART" id="SM00220">
    <property type="entry name" value="S_TKc"/>
    <property type="match status" value="1"/>
</dbReference>
<comment type="similarity">
    <text evidence="1">Belongs to the protein kinase superfamily. CAMK Ser/Thr protein kinase family. CHEK2 subfamily.</text>
</comment>
<organism evidence="15 16">
    <name type="scientific">Polytolypa hystricis (strain UAMH7299)</name>
    <dbReference type="NCBI Taxonomy" id="1447883"/>
    <lineage>
        <taxon>Eukaryota</taxon>
        <taxon>Fungi</taxon>
        <taxon>Dikarya</taxon>
        <taxon>Ascomycota</taxon>
        <taxon>Pezizomycotina</taxon>
        <taxon>Eurotiomycetes</taxon>
        <taxon>Eurotiomycetidae</taxon>
        <taxon>Onygenales</taxon>
        <taxon>Onygenales incertae sedis</taxon>
        <taxon>Polytolypa</taxon>
    </lineage>
</organism>
<evidence type="ECO:0000256" key="8">
    <source>
        <dbReference type="ARBA" id="ARBA00022840"/>
    </source>
</evidence>
<dbReference type="PROSITE" id="PS00107">
    <property type="entry name" value="PROTEIN_KINASE_ATP"/>
    <property type="match status" value="1"/>
</dbReference>
<dbReference type="OrthoDB" id="4062651at2759"/>
<feature type="compositionally biased region" description="Polar residues" evidence="12">
    <location>
        <begin position="569"/>
        <end position="580"/>
    </location>
</feature>
<feature type="compositionally biased region" description="Basic residues" evidence="12">
    <location>
        <begin position="535"/>
        <end position="546"/>
    </location>
</feature>
<comment type="caution">
    <text evidence="15">The sequence shown here is derived from an EMBL/GenBank/DDBJ whole genome shotgun (WGS) entry which is preliminary data.</text>
</comment>
<evidence type="ECO:0000256" key="9">
    <source>
        <dbReference type="ARBA" id="ARBA00047899"/>
    </source>
</evidence>
<dbReference type="PROSITE" id="PS50006">
    <property type="entry name" value="FHA_DOMAIN"/>
    <property type="match status" value="1"/>
</dbReference>
<feature type="domain" description="FHA" evidence="13">
    <location>
        <begin position="63"/>
        <end position="105"/>
    </location>
</feature>
<evidence type="ECO:0000313" key="16">
    <source>
        <dbReference type="Proteomes" id="UP000224634"/>
    </source>
</evidence>
<evidence type="ECO:0000256" key="4">
    <source>
        <dbReference type="ARBA" id="ARBA00022527"/>
    </source>
</evidence>
<dbReference type="GO" id="GO:0004674">
    <property type="term" value="F:protein serine/threonine kinase activity"/>
    <property type="evidence" value="ECO:0007669"/>
    <property type="project" value="UniProtKB-KW"/>
</dbReference>
<dbReference type="AlphaFoldDB" id="A0A2B7YF66"/>
<comment type="similarity">
    <text evidence="2">Belongs to the protein kinase superfamily. NEK Ser/Thr protein kinase family. NIMA subfamily.</text>
</comment>
<dbReference type="InterPro" id="IPR000719">
    <property type="entry name" value="Prot_kinase_dom"/>
</dbReference>
<feature type="region of interest" description="Disordered" evidence="12">
    <location>
        <begin position="171"/>
        <end position="208"/>
    </location>
</feature>
<dbReference type="InterPro" id="IPR008984">
    <property type="entry name" value="SMAD_FHA_dom_sf"/>
</dbReference>
<keyword evidence="5" id="KW-0808">Transferase</keyword>
<keyword evidence="6 11" id="KW-0547">Nucleotide-binding</keyword>
<dbReference type="STRING" id="1447883.A0A2B7YF66"/>
<dbReference type="Pfam" id="PF00498">
    <property type="entry name" value="FHA"/>
    <property type="match status" value="1"/>
</dbReference>
<feature type="compositionally biased region" description="Basic and acidic residues" evidence="12">
    <location>
        <begin position="174"/>
        <end position="183"/>
    </location>
</feature>
<evidence type="ECO:0000256" key="7">
    <source>
        <dbReference type="ARBA" id="ARBA00022777"/>
    </source>
</evidence>
<comment type="catalytic activity">
    <reaction evidence="10">
        <text>L-seryl-[protein] + ATP = O-phospho-L-seryl-[protein] + ADP + H(+)</text>
        <dbReference type="Rhea" id="RHEA:17989"/>
        <dbReference type="Rhea" id="RHEA-COMP:9863"/>
        <dbReference type="Rhea" id="RHEA-COMP:11604"/>
        <dbReference type="ChEBI" id="CHEBI:15378"/>
        <dbReference type="ChEBI" id="CHEBI:29999"/>
        <dbReference type="ChEBI" id="CHEBI:30616"/>
        <dbReference type="ChEBI" id="CHEBI:83421"/>
        <dbReference type="ChEBI" id="CHEBI:456216"/>
        <dbReference type="EC" id="2.7.11.1"/>
    </reaction>
</comment>
<evidence type="ECO:0000259" key="13">
    <source>
        <dbReference type="PROSITE" id="PS50006"/>
    </source>
</evidence>
<dbReference type="InterPro" id="IPR008271">
    <property type="entry name" value="Ser/Thr_kinase_AS"/>
</dbReference>
<dbReference type="Gene3D" id="1.10.510.10">
    <property type="entry name" value="Transferase(Phosphotransferase) domain 1"/>
    <property type="match status" value="1"/>
</dbReference>
<evidence type="ECO:0000256" key="5">
    <source>
        <dbReference type="ARBA" id="ARBA00022679"/>
    </source>
</evidence>
<dbReference type="InterPro" id="IPR000253">
    <property type="entry name" value="FHA_dom"/>
</dbReference>
<keyword evidence="7 15" id="KW-0418">Kinase</keyword>
<gene>
    <name evidence="15" type="ORF">AJ80_03857</name>
</gene>
<dbReference type="InterPro" id="IPR050660">
    <property type="entry name" value="NEK_Ser/Thr_kinase"/>
</dbReference>
<dbReference type="Proteomes" id="UP000224634">
    <property type="component" value="Unassembled WGS sequence"/>
</dbReference>
<dbReference type="PANTHER" id="PTHR43671">
    <property type="entry name" value="SERINE/THREONINE-PROTEIN KINASE NEK"/>
    <property type="match status" value="1"/>
</dbReference>
<dbReference type="PROSITE" id="PS50011">
    <property type="entry name" value="PROTEIN_KINASE_DOM"/>
    <property type="match status" value="1"/>
</dbReference>
<dbReference type="InterPro" id="IPR017441">
    <property type="entry name" value="Protein_kinase_ATP_BS"/>
</dbReference>
<accession>A0A2B7YF66</accession>
<evidence type="ECO:0000256" key="1">
    <source>
        <dbReference type="ARBA" id="ARBA00005575"/>
    </source>
</evidence>
<evidence type="ECO:0000256" key="2">
    <source>
        <dbReference type="ARBA" id="ARBA00010886"/>
    </source>
</evidence>
<dbReference type="GO" id="GO:0005524">
    <property type="term" value="F:ATP binding"/>
    <property type="evidence" value="ECO:0007669"/>
    <property type="project" value="UniProtKB-UniRule"/>
</dbReference>
<dbReference type="Gene3D" id="2.60.200.20">
    <property type="match status" value="1"/>
</dbReference>
<dbReference type="PANTHER" id="PTHR43671:SF98">
    <property type="entry name" value="SERINE_THREONINE-PROTEIN KINASE NEK11"/>
    <property type="match status" value="1"/>
</dbReference>
<evidence type="ECO:0000259" key="14">
    <source>
        <dbReference type="PROSITE" id="PS50011"/>
    </source>
</evidence>
<feature type="compositionally biased region" description="Low complexity" evidence="12">
    <location>
        <begin position="188"/>
        <end position="205"/>
    </location>
</feature>
<dbReference type="PROSITE" id="PS00108">
    <property type="entry name" value="PROTEIN_KINASE_ST"/>
    <property type="match status" value="1"/>
</dbReference>
<evidence type="ECO:0000256" key="12">
    <source>
        <dbReference type="SAM" id="MobiDB-lite"/>
    </source>
</evidence>
<evidence type="ECO:0000256" key="6">
    <source>
        <dbReference type="ARBA" id="ARBA00022741"/>
    </source>
</evidence>
<evidence type="ECO:0000313" key="15">
    <source>
        <dbReference type="EMBL" id="PGH19522.1"/>
    </source>
</evidence>
<proteinExistence type="inferred from homology"/>
<sequence length="580" mass="65189">MGLPSPHPSALFTLKPLNLAAQDVVNNPDHQQLVSVLESEDKQRVLGLDIGPRVSSMSRQCLAKLGRARDCDIAILGRHISSVQCDFHVLDNGMVMLRDQSSFGTTQIVPGEDDKSHPTPFELGRSRQVVVLPGKNTTFKIGASEDGAMFELIWHGNAREKLKSQLGDLYGTESDDRRARTEPEPDLAPTVAPTRPTTRIHTPPRGSLPIRYHPIEQIGSGAYGVVWRAVDMDTGRLIALKVICVERKSWRQPHGGAAWEAEHEWRNRWDNRYQTIKREIEILSRLSHPHIVEYLAKEVDSPAATVNILTDLMDGPLESLLSDMNDDIVACVLQHMLSALDYLASQKPSLIHRDVKPANILFKRLSNGELLFQLADFGLSHNEINAVTICGTRAFAAPELFFSGPQTPKMDIWSLFVTMVCVLDINNFRTTDWERVYPNDIFYAMLKAAEHRDMRRFKSMAVVKPEGRPSAAQLLSHFFPEQGISKEPTFPNFQQGFQQPGQMAHPVEAPPQSNLIAREGTFHYQGQQNAVRGSHSSKSRRRHRGNTRAGTPKSRNRSRHSSRREKSQAMRSVTMQDAYP</sequence>
<reference evidence="15 16" key="1">
    <citation type="submission" date="2017-10" db="EMBL/GenBank/DDBJ databases">
        <title>Comparative genomics in systemic dimorphic fungi from Ajellomycetaceae.</title>
        <authorList>
            <person name="Munoz J.F."/>
            <person name="Mcewen J.G."/>
            <person name="Clay O.K."/>
            <person name="Cuomo C.A."/>
        </authorList>
    </citation>
    <scope>NUCLEOTIDE SEQUENCE [LARGE SCALE GENOMIC DNA]</scope>
    <source>
        <strain evidence="15 16">UAMH7299</strain>
    </source>
</reference>